<keyword evidence="4" id="KW-0028">Amino-acid biosynthesis</keyword>
<evidence type="ECO:0000256" key="7">
    <source>
        <dbReference type="ARBA" id="ARBA00022842"/>
    </source>
</evidence>
<dbReference type="Proteomes" id="UP001156708">
    <property type="component" value="Unassembled WGS sequence"/>
</dbReference>
<evidence type="ECO:0000256" key="4">
    <source>
        <dbReference type="ARBA" id="ARBA00022605"/>
    </source>
</evidence>
<dbReference type="InterPro" id="IPR023214">
    <property type="entry name" value="HAD_sf"/>
</dbReference>
<dbReference type="Gene3D" id="1.20.1440.320">
    <property type="match status" value="1"/>
</dbReference>
<evidence type="ECO:0000256" key="6">
    <source>
        <dbReference type="ARBA" id="ARBA00022801"/>
    </source>
</evidence>
<dbReference type="SUPFAM" id="SSF56784">
    <property type="entry name" value="HAD-like"/>
    <property type="match status" value="1"/>
</dbReference>
<gene>
    <name evidence="11" type="ORF">GCM10007872_01950</name>
</gene>
<evidence type="ECO:0000256" key="2">
    <source>
        <dbReference type="ARBA" id="ARBA00005135"/>
    </source>
</evidence>
<dbReference type="Gene3D" id="3.40.50.1000">
    <property type="entry name" value="HAD superfamily/HAD-like"/>
    <property type="match status" value="1"/>
</dbReference>
<sequence length="375" mass="41146">MSNLIAAQPTPGNRNSVRPYAVFDWDNTCIFGDCQETLLHYTLETFSFALSPDRFFDAVRRDVPQGPLGPDFLNAEGQALRFCDLAADMTRDYAALWSRYGAWSPERTAVPRDTPALEALRTRLLYSYNAVNTVAGPRVALYWIIRLLAGMTNAEITKLAASANRWALGRDIGQVTHLTPPDRAGQSGPLRYTAQHGLRLTPEISDLQHTLREAGIEVFICSASLEAVVRAFATDPDFGYNLPADNILGIRMEEDSGKLGTRPLADWPLTYANGKVDAIRMRLTHERGHGPLLVCGDSNGDVAMQTTFPDTRLSLIINRLSSGGEGALSRKAVQNIDAVSPRILLQGRDENTGEWRPSEETVPFGTTTARLLGSG</sequence>
<comment type="caution">
    <text evidence="11">The sequence shown here is derived from an EMBL/GenBank/DDBJ whole genome shotgun (WGS) entry which is preliminary data.</text>
</comment>
<evidence type="ECO:0000313" key="11">
    <source>
        <dbReference type="EMBL" id="GLQ83287.1"/>
    </source>
</evidence>
<comment type="pathway">
    <text evidence="2">Amino-acid biosynthesis; L-serine biosynthesis; L-serine from 3-phospho-D-glycerate: step 3/3.</text>
</comment>
<evidence type="ECO:0000256" key="8">
    <source>
        <dbReference type="ARBA" id="ARBA00023299"/>
    </source>
</evidence>
<dbReference type="EC" id="3.1.3.3" evidence="3"/>
<dbReference type="Pfam" id="PF12710">
    <property type="entry name" value="HAD"/>
    <property type="match status" value="1"/>
</dbReference>
<evidence type="ECO:0000256" key="5">
    <source>
        <dbReference type="ARBA" id="ARBA00022723"/>
    </source>
</evidence>
<keyword evidence="8" id="KW-0718">Serine biosynthesis</keyword>
<comment type="catalytic activity">
    <reaction evidence="10">
        <text>O-phospho-D-serine + H2O = D-serine + phosphate</text>
        <dbReference type="Rhea" id="RHEA:24873"/>
        <dbReference type="ChEBI" id="CHEBI:15377"/>
        <dbReference type="ChEBI" id="CHEBI:35247"/>
        <dbReference type="ChEBI" id="CHEBI:43474"/>
        <dbReference type="ChEBI" id="CHEBI:58680"/>
        <dbReference type="EC" id="3.1.3.3"/>
    </reaction>
</comment>
<dbReference type="AlphaFoldDB" id="A0AA37W8L9"/>
<dbReference type="GO" id="GO:0036424">
    <property type="term" value="F:L-phosphoserine phosphatase activity"/>
    <property type="evidence" value="ECO:0007669"/>
    <property type="project" value="TreeGrafter"/>
</dbReference>
<keyword evidence="5" id="KW-0479">Metal-binding</keyword>
<comment type="catalytic activity">
    <reaction evidence="9">
        <text>O-phospho-L-serine + H2O = L-serine + phosphate</text>
        <dbReference type="Rhea" id="RHEA:21208"/>
        <dbReference type="ChEBI" id="CHEBI:15377"/>
        <dbReference type="ChEBI" id="CHEBI:33384"/>
        <dbReference type="ChEBI" id="CHEBI:43474"/>
        <dbReference type="ChEBI" id="CHEBI:57524"/>
        <dbReference type="EC" id="3.1.3.3"/>
    </reaction>
</comment>
<dbReference type="PANTHER" id="PTHR43344">
    <property type="entry name" value="PHOSPHOSERINE PHOSPHATASE"/>
    <property type="match status" value="1"/>
</dbReference>
<dbReference type="EMBL" id="BSNZ01000003">
    <property type="protein sequence ID" value="GLQ83287.1"/>
    <property type="molecule type" value="Genomic_DNA"/>
</dbReference>
<evidence type="ECO:0000256" key="10">
    <source>
        <dbReference type="ARBA" id="ARBA00048523"/>
    </source>
</evidence>
<reference evidence="12" key="1">
    <citation type="journal article" date="2019" name="Int. J. Syst. Evol. Microbiol.">
        <title>The Global Catalogue of Microorganisms (GCM) 10K type strain sequencing project: providing services to taxonomists for standard genome sequencing and annotation.</title>
        <authorList>
            <consortium name="The Broad Institute Genomics Platform"/>
            <consortium name="The Broad Institute Genome Sequencing Center for Infectious Disease"/>
            <person name="Wu L."/>
            <person name="Ma J."/>
        </authorList>
    </citation>
    <scope>NUCLEOTIDE SEQUENCE [LARGE SCALE GENOMIC DNA]</scope>
    <source>
        <strain evidence="12">NBRC 12467</strain>
    </source>
</reference>
<name>A0AA37W8L9_9PROT</name>
<organism evidence="11 12">
    <name type="scientific">Gluconobacter sphaericus NBRC 12467</name>
    <dbReference type="NCBI Taxonomy" id="1307951"/>
    <lineage>
        <taxon>Bacteria</taxon>
        <taxon>Pseudomonadati</taxon>
        <taxon>Pseudomonadota</taxon>
        <taxon>Alphaproteobacteria</taxon>
        <taxon>Acetobacterales</taxon>
        <taxon>Acetobacteraceae</taxon>
        <taxon>Gluconobacter</taxon>
    </lineage>
</organism>
<evidence type="ECO:0000256" key="3">
    <source>
        <dbReference type="ARBA" id="ARBA00012640"/>
    </source>
</evidence>
<evidence type="ECO:0000313" key="12">
    <source>
        <dbReference type="Proteomes" id="UP001156708"/>
    </source>
</evidence>
<accession>A0AA37W8L9</accession>
<keyword evidence="12" id="KW-1185">Reference proteome</keyword>
<dbReference type="GO" id="GO:0000287">
    <property type="term" value="F:magnesium ion binding"/>
    <property type="evidence" value="ECO:0007669"/>
    <property type="project" value="TreeGrafter"/>
</dbReference>
<protein>
    <recommendedName>
        <fullName evidence="3">phosphoserine phosphatase</fullName>
        <ecNumber evidence="3">3.1.3.3</ecNumber>
    </recommendedName>
</protein>
<evidence type="ECO:0000256" key="1">
    <source>
        <dbReference type="ARBA" id="ARBA00001946"/>
    </source>
</evidence>
<dbReference type="InterPro" id="IPR036412">
    <property type="entry name" value="HAD-like_sf"/>
</dbReference>
<keyword evidence="6" id="KW-0378">Hydrolase</keyword>
<proteinExistence type="predicted"/>
<comment type="cofactor">
    <cofactor evidence="1">
        <name>Mg(2+)</name>
        <dbReference type="ChEBI" id="CHEBI:18420"/>
    </cofactor>
</comment>
<dbReference type="InterPro" id="IPR050582">
    <property type="entry name" value="HAD-like_SerB"/>
</dbReference>
<keyword evidence="7" id="KW-0460">Magnesium</keyword>
<dbReference type="GO" id="GO:0005737">
    <property type="term" value="C:cytoplasm"/>
    <property type="evidence" value="ECO:0007669"/>
    <property type="project" value="TreeGrafter"/>
</dbReference>
<dbReference type="GO" id="GO:0006564">
    <property type="term" value="P:L-serine biosynthetic process"/>
    <property type="evidence" value="ECO:0007669"/>
    <property type="project" value="UniProtKB-KW"/>
</dbReference>
<dbReference type="PANTHER" id="PTHR43344:SF2">
    <property type="entry name" value="PHOSPHOSERINE PHOSPHATASE"/>
    <property type="match status" value="1"/>
</dbReference>
<evidence type="ECO:0000256" key="9">
    <source>
        <dbReference type="ARBA" id="ARBA00048138"/>
    </source>
</evidence>